<gene>
    <name evidence="1" type="ORF">E3T48_03590</name>
</gene>
<protein>
    <submittedName>
        <fullName evidence="1">DUF1905 domain-containing protein</fullName>
    </submittedName>
</protein>
<dbReference type="InterPro" id="IPR015018">
    <property type="entry name" value="DUF1905"/>
</dbReference>
<dbReference type="InterPro" id="IPR037079">
    <property type="entry name" value="AF2212/PG0164-like_sf"/>
</dbReference>
<proteinExistence type="predicted"/>
<evidence type="ECO:0000313" key="1">
    <source>
        <dbReference type="EMBL" id="TFD81285.1"/>
    </source>
</evidence>
<evidence type="ECO:0000313" key="2">
    <source>
        <dbReference type="Proteomes" id="UP000298313"/>
    </source>
</evidence>
<dbReference type="EMBL" id="SOHH01000037">
    <property type="protein sequence ID" value="TFD81285.1"/>
    <property type="molecule type" value="Genomic_DNA"/>
</dbReference>
<name>A0A4R9BD10_9MICO</name>
<comment type="caution">
    <text evidence="1">The sequence shown here is derived from an EMBL/GenBank/DDBJ whole genome shotgun (WGS) entry which is preliminary data.</text>
</comment>
<dbReference type="OrthoDB" id="9808666at2"/>
<dbReference type="SUPFAM" id="SSF141694">
    <property type="entry name" value="AF2212/PG0164-like"/>
    <property type="match status" value="1"/>
</dbReference>
<accession>A0A4R9BD10</accession>
<dbReference type="Gene3D" id="2.40.30.100">
    <property type="entry name" value="AF2212/PG0164-like"/>
    <property type="match status" value="1"/>
</dbReference>
<dbReference type="Pfam" id="PF08922">
    <property type="entry name" value="DUF1905"/>
    <property type="match status" value="1"/>
</dbReference>
<reference evidence="1 2" key="1">
    <citation type="submission" date="2019-03" db="EMBL/GenBank/DDBJ databases">
        <title>Genomics of glacier-inhabiting Cryobacterium strains.</title>
        <authorList>
            <person name="Liu Q."/>
            <person name="Xin Y.-H."/>
        </authorList>
    </citation>
    <scope>NUCLEOTIDE SEQUENCE [LARGE SCALE GENOMIC DNA]</scope>
    <source>
        <strain evidence="1 2">Hh4</strain>
    </source>
</reference>
<dbReference type="AlphaFoldDB" id="A0A4R9BD10"/>
<sequence>MDQARDGQSPGLGPTFTFTAELWEYEGKGAWIFASLPSKVADDIREITEGRRNGFGSVKVLAVVNATRWSTSVFPDGSRNTFLLPVKKAVRLAEGISEGDAVTFRLELVL</sequence>
<dbReference type="Proteomes" id="UP000298313">
    <property type="component" value="Unassembled WGS sequence"/>
</dbReference>
<organism evidence="1 2">
    <name type="scientific">Cryobacterium fucosi</name>
    <dbReference type="NCBI Taxonomy" id="1259157"/>
    <lineage>
        <taxon>Bacteria</taxon>
        <taxon>Bacillati</taxon>
        <taxon>Actinomycetota</taxon>
        <taxon>Actinomycetes</taxon>
        <taxon>Micrococcales</taxon>
        <taxon>Microbacteriaceae</taxon>
        <taxon>Cryobacterium</taxon>
    </lineage>
</organism>
<keyword evidence="2" id="KW-1185">Reference proteome</keyword>